<dbReference type="EMBL" id="JADDUM010000040">
    <property type="protein sequence ID" value="MBE8590705.1"/>
    <property type="molecule type" value="Genomic_DNA"/>
</dbReference>
<dbReference type="InterPro" id="IPR020615">
    <property type="entry name" value="Thiolase_acyl_enz_int_AS"/>
</dbReference>
<keyword evidence="6 11" id="KW-0808">Transferase</keyword>
<dbReference type="NCBIfam" id="NF006551">
    <property type="entry name" value="PRK09050.1"/>
    <property type="match status" value="1"/>
</dbReference>
<dbReference type="NCBIfam" id="TIGR01930">
    <property type="entry name" value="AcCoA-C-Actrans"/>
    <property type="match status" value="1"/>
</dbReference>
<evidence type="ECO:0000256" key="7">
    <source>
        <dbReference type="ARBA" id="ARBA00022797"/>
    </source>
</evidence>
<accession>A0ABR9SP39</accession>
<dbReference type="NCBIfam" id="TIGR02430">
    <property type="entry name" value="pcaF"/>
    <property type="match status" value="1"/>
</dbReference>
<dbReference type="PROSITE" id="PS00099">
    <property type="entry name" value="THIOLASE_3"/>
    <property type="match status" value="1"/>
</dbReference>
<protein>
    <recommendedName>
        <fullName evidence="5">Beta-ketoadipyl-CoA thiolase</fullName>
        <ecNumber evidence="4">2.3.1.174</ecNumber>
    </recommendedName>
    <alternativeName>
        <fullName evidence="9">3-oxoadipyl-CoA thiolase</fullName>
    </alternativeName>
</protein>
<evidence type="ECO:0000259" key="13">
    <source>
        <dbReference type="Pfam" id="PF02803"/>
    </source>
</evidence>
<dbReference type="InterPro" id="IPR020616">
    <property type="entry name" value="Thiolase_N"/>
</dbReference>
<keyword evidence="8 11" id="KW-0012">Acyltransferase</keyword>
<evidence type="ECO:0000256" key="1">
    <source>
        <dbReference type="ARBA" id="ARBA00003720"/>
    </source>
</evidence>
<dbReference type="RefSeq" id="WP_191629707.1">
    <property type="nucleotide sequence ID" value="NZ_JADDUM010000040.1"/>
</dbReference>
<keyword evidence="15" id="KW-1185">Reference proteome</keyword>
<keyword evidence="7" id="KW-0058">Aromatic hydrocarbons catabolism</keyword>
<evidence type="ECO:0000256" key="4">
    <source>
        <dbReference type="ARBA" id="ARBA00012233"/>
    </source>
</evidence>
<comment type="pathway">
    <text evidence="2">Aromatic compound metabolism; beta-ketoadipate pathway; acetyl-CoA and succinyl-CoA from 3-oxoadipate: step 2/2.</text>
</comment>
<feature type="domain" description="Thiolase C-terminal" evidence="13">
    <location>
        <begin position="276"/>
        <end position="399"/>
    </location>
</feature>
<dbReference type="InterPro" id="IPR020617">
    <property type="entry name" value="Thiolase_C"/>
</dbReference>
<evidence type="ECO:0000259" key="12">
    <source>
        <dbReference type="Pfam" id="PF00108"/>
    </source>
</evidence>
<evidence type="ECO:0000256" key="9">
    <source>
        <dbReference type="ARBA" id="ARBA00041222"/>
    </source>
</evidence>
<name>A0ABR9SP39_9PSED</name>
<dbReference type="Pfam" id="PF02803">
    <property type="entry name" value="Thiolase_C"/>
    <property type="match status" value="1"/>
</dbReference>
<evidence type="ECO:0000313" key="15">
    <source>
        <dbReference type="Proteomes" id="UP000613075"/>
    </source>
</evidence>
<dbReference type="PANTHER" id="PTHR18919">
    <property type="entry name" value="ACETYL-COA C-ACYLTRANSFERASE"/>
    <property type="match status" value="1"/>
</dbReference>
<dbReference type="GO" id="GO:0033812">
    <property type="term" value="F:3-oxoadipyl-CoA thiolase activity"/>
    <property type="evidence" value="ECO:0007669"/>
    <property type="project" value="UniProtKB-EC"/>
</dbReference>
<evidence type="ECO:0000313" key="14">
    <source>
        <dbReference type="EMBL" id="MBE8590705.1"/>
    </source>
</evidence>
<dbReference type="PANTHER" id="PTHR18919:SF107">
    <property type="entry name" value="ACETYL-COA ACETYLTRANSFERASE, CYTOSOLIC"/>
    <property type="match status" value="1"/>
</dbReference>
<evidence type="ECO:0000256" key="2">
    <source>
        <dbReference type="ARBA" id="ARBA00005071"/>
    </source>
</evidence>
<dbReference type="InterPro" id="IPR020613">
    <property type="entry name" value="Thiolase_CS"/>
</dbReference>
<dbReference type="PIRSF" id="PIRSF000429">
    <property type="entry name" value="Ac-CoA_Ac_transf"/>
    <property type="match status" value="1"/>
</dbReference>
<feature type="domain" description="Thiolase N-terminal" evidence="12">
    <location>
        <begin position="5"/>
        <end position="267"/>
    </location>
</feature>
<proteinExistence type="inferred from homology"/>
<evidence type="ECO:0000256" key="10">
    <source>
        <dbReference type="ARBA" id="ARBA00048527"/>
    </source>
</evidence>
<dbReference type="PROSITE" id="PS00737">
    <property type="entry name" value="THIOLASE_2"/>
    <property type="match status" value="1"/>
</dbReference>
<gene>
    <name evidence="14" type="primary">pcaF</name>
    <name evidence="14" type="ORF">IQK56_07045</name>
</gene>
<dbReference type="Pfam" id="PF00108">
    <property type="entry name" value="Thiolase_N"/>
    <property type="match status" value="1"/>
</dbReference>
<reference evidence="14 15" key="1">
    <citation type="submission" date="2020-10" db="EMBL/GenBank/DDBJ databases">
        <title>The draft genomes of Cyclamen pathogen Pseudomonas sp.</title>
        <authorList>
            <person name="Fujikawa T."/>
            <person name="Sawada H."/>
        </authorList>
    </citation>
    <scope>NUCLEOTIDE SEQUENCE [LARGE SCALE GENOMIC DNA]</scope>
    <source>
        <strain evidence="14 15">MAFF 301449</strain>
    </source>
</reference>
<comment type="function">
    <text evidence="1">Catalyzes thiolytic cleavage of beta-ketoadipyl-CoA to succinyl-CoA and acetyl-CoA.</text>
</comment>
<dbReference type="EC" id="2.3.1.174" evidence="4"/>
<organism evidence="14 15">
    <name type="scientific">Pseudomonas cyclaminis</name>
    <dbReference type="NCBI Taxonomy" id="2781239"/>
    <lineage>
        <taxon>Bacteria</taxon>
        <taxon>Pseudomonadati</taxon>
        <taxon>Pseudomonadota</taxon>
        <taxon>Gammaproteobacteria</taxon>
        <taxon>Pseudomonadales</taxon>
        <taxon>Pseudomonadaceae</taxon>
        <taxon>Pseudomonas</taxon>
    </lineage>
</organism>
<dbReference type="CDD" id="cd00751">
    <property type="entry name" value="thiolase"/>
    <property type="match status" value="1"/>
</dbReference>
<sequence>MMRDVFICDAIRTPIGRFGGGLATVRADDLAALPIKALMERNPSVDWRAVDEVFLGCANQAGEDNRNVARMALLLAGLPQSIPGVTLNRLCASGMDAIGTAFRAIASGEMELAIAGGVESMSRAPFVMGKADAAFSRNMKLEDTTIGWRFINPLMKEQYGVDAMPQTADNVADDYNVSRADQDAFALRSQQRTAAAQAAGFFAEEIVPVRVAHKKGETVVEHDEHPRDTTLEALTKLKPVNGPDKTVTAGNASGVNDGAAALILASAEAVKKHGLTARARVLGMASAGVAPRVMGIGPVPAVRKLVERLGLAVTDFDVIELNEAFASQGLAVLRELGIADDAPQVNPNGGAIALGHPLGMSGARLVLTALHQLEKTGGRKGLATMCVGVGQGLALAIERI</sequence>
<dbReference type="SUPFAM" id="SSF53901">
    <property type="entry name" value="Thiolase-like"/>
    <property type="match status" value="2"/>
</dbReference>
<evidence type="ECO:0000256" key="6">
    <source>
        <dbReference type="ARBA" id="ARBA00022679"/>
    </source>
</evidence>
<dbReference type="Proteomes" id="UP000613075">
    <property type="component" value="Unassembled WGS sequence"/>
</dbReference>
<dbReference type="InterPro" id="IPR002155">
    <property type="entry name" value="Thiolase"/>
</dbReference>
<evidence type="ECO:0000256" key="11">
    <source>
        <dbReference type="RuleBase" id="RU003557"/>
    </source>
</evidence>
<evidence type="ECO:0000256" key="3">
    <source>
        <dbReference type="ARBA" id="ARBA00010982"/>
    </source>
</evidence>
<comment type="caution">
    <text evidence="14">The sequence shown here is derived from an EMBL/GenBank/DDBJ whole genome shotgun (WGS) entry which is preliminary data.</text>
</comment>
<dbReference type="PROSITE" id="PS00098">
    <property type="entry name" value="THIOLASE_1"/>
    <property type="match status" value="1"/>
</dbReference>
<comment type="similarity">
    <text evidence="3 11">Belongs to the thiolase-like superfamily. Thiolase family.</text>
</comment>
<dbReference type="Gene3D" id="3.40.47.10">
    <property type="match status" value="1"/>
</dbReference>
<dbReference type="InterPro" id="IPR020610">
    <property type="entry name" value="Thiolase_AS"/>
</dbReference>
<dbReference type="InterPro" id="IPR012793">
    <property type="entry name" value="PcaF"/>
</dbReference>
<dbReference type="InterPro" id="IPR016039">
    <property type="entry name" value="Thiolase-like"/>
</dbReference>
<evidence type="ECO:0000256" key="5">
    <source>
        <dbReference type="ARBA" id="ARBA00016181"/>
    </source>
</evidence>
<comment type="catalytic activity">
    <reaction evidence="10">
        <text>succinyl-CoA + acetyl-CoA = 3-oxoadipyl-CoA + CoA</text>
        <dbReference type="Rhea" id="RHEA:19481"/>
        <dbReference type="ChEBI" id="CHEBI:57287"/>
        <dbReference type="ChEBI" id="CHEBI:57288"/>
        <dbReference type="ChEBI" id="CHEBI:57292"/>
        <dbReference type="ChEBI" id="CHEBI:57348"/>
        <dbReference type="EC" id="2.3.1.174"/>
    </reaction>
</comment>
<evidence type="ECO:0000256" key="8">
    <source>
        <dbReference type="ARBA" id="ARBA00023315"/>
    </source>
</evidence>